<evidence type="ECO:0000256" key="6">
    <source>
        <dbReference type="RuleBase" id="RU003355"/>
    </source>
</evidence>
<dbReference type="SUPFAM" id="SSF52743">
    <property type="entry name" value="Subtilisin-like"/>
    <property type="match status" value="1"/>
</dbReference>
<dbReference type="RefSeq" id="WP_188901617.1">
    <property type="nucleotide sequence ID" value="NZ_BMOM01000004.1"/>
</dbReference>
<evidence type="ECO:0000256" key="2">
    <source>
        <dbReference type="ARBA" id="ARBA00022670"/>
    </source>
</evidence>
<evidence type="ECO:0000313" key="9">
    <source>
        <dbReference type="EMBL" id="GGM01985.1"/>
    </source>
</evidence>
<dbReference type="PRINTS" id="PR00723">
    <property type="entry name" value="SUBTILISIN"/>
</dbReference>
<dbReference type="Pfam" id="PF00082">
    <property type="entry name" value="Peptidase_S8"/>
    <property type="match status" value="1"/>
</dbReference>
<organism evidence="9 10">
    <name type="scientific">Deinococcus aerophilus</name>
    <dbReference type="NCBI Taxonomy" id="522488"/>
    <lineage>
        <taxon>Bacteria</taxon>
        <taxon>Thermotogati</taxon>
        <taxon>Deinococcota</taxon>
        <taxon>Deinococci</taxon>
        <taxon>Deinococcales</taxon>
        <taxon>Deinococcaceae</taxon>
        <taxon>Deinococcus</taxon>
    </lineage>
</organism>
<protein>
    <submittedName>
        <fullName evidence="9">Serine protease</fullName>
    </submittedName>
</protein>
<comment type="similarity">
    <text evidence="1 5 6">Belongs to the peptidase S8 family.</text>
</comment>
<dbReference type="PANTHER" id="PTHR43399">
    <property type="entry name" value="SUBTILISIN-RELATED"/>
    <property type="match status" value="1"/>
</dbReference>
<keyword evidence="7" id="KW-0732">Signal</keyword>
<feature type="active site" description="Charge relay system" evidence="5">
    <location>
        <position position="384"/>
    </location>
</feature>
<feature type="active site" description="Charge relay system" evidence="5">
    <location>
        <position position="187"/>
    </location>
</feature>
<proteinExistence type="inferred from homology"/>
<feature type="active site" description="Charge relay system" evidence="5">
    <location>
        <position position="231"/>
    </location>
</feature>
<dbReference type="InterPro" id="IPR051048">
    <property type="entry name" value="Peptidase_S8/S53_subtilisin"/>
</dbReference>
<keyword evidence="4 5" id="KW-0720">Serine protease</keyword>
<reference evidence="10" key="1">
    <citation type="journal article" date="2019" name="Int. J. Syst. Evol. Microbiol.">
        <title>The Global Catalogue of Microorganisms (GCM) 10K type strain sequencing project: providing services to taxonomists for standard genome sequencing and annotation.</title>
        <authorList>
            <consortium name="The Broad Institute Genomics Platform"/>
            <consortium name="The Broad Institute Genome Sequencing Center for Infectious Disease"/>
            <person name="Wu L."/>
            <person name="Ma J."/>
        </authorList>
    </citation>
    <scope>NUCLEOTIDE SEQUENCE [LARGE SCALE GENOMIC DNA]</scope>
    <source>
        <strain evidence="10">JCM 15443</strain>
    </source>
</reference>
<dbReference type="PANTHER" id="PTHR43399:SF4">
    <property type="entry name" value="CELL WALL-ASSOCIATED PROTEASE"/>
    <property type="match status" value="1"/>
</dbReference>
<dbReference type="Proteomes" id="UP000661918">
    <property type="component" value="Unassembled WGS sequence"/>
</dbReference>
<name>A0ABQ2GLI8_9DEIO</name>
<evidence type="ECO:0000256" key="3">
    <source>
        <dbReference type="ARBA" id="ARBA00022801"/>
    </source>
</evidence>
<keyword evidence="10" id="KW-1185">Reference proteome</keyword>
<keyword evidence="2 5" id="KW-0645">Protease</keyword>
<feature type="domain" description="Peptidase S8/S53" evidence="8">
    <location>
        <begin position="178"/>
        <end position="431"/>
    </location>
</feature>
<evidence type="ECO:0000256" key="1">
    <source>
        <dbReference type="ARBA" id="ARBA00011073"/>
    </source>
</evidence>
<dbReference type="PROSITE" id="PS00136">
    <property type="entry name" value="SUBTILASE_ASP"/>
    <property type="match status" value="1"/>
</dbReference>
<dbReference type="PROSITE" id="PS51257">
    <property type="entry name" value="PROKAR_LIPOPROTEIN"/>
    <property type="match status" value="1"/>
</dbReference>
<dbReference type="GO" id="GO:0008233">
    <property type="term" value="F:peptidase activity"/>
    <property type="evidence" value="ECO:0007669"/>
    <property type="project" value="UniProtKB-KW"/>
</dbReference>
<dbReference type="InterPro" id="IPR015500">
    <property type="entry name" value="Peptidase_S8_subtilisin-rel"/>
</dbReference>
<dbReference type="InterPro" id="IPR023828">
    <property type="entry name" value="Peptidase_S8_Ser-AS"/>
</dbReference>
<feature type="chain" id="PRO_5045321101" evidence="7">
    <location>
        <begin position="20"/>
        <end position="443"/>
    </location>
</feature>
<sequence>MKNTARPLSCMALMVLALAVTSCGSVPPVTTTASVTAPAMRQLATVRVGPSVTETALLSSMPGAQILSFDREGGYAVVSLPAAQQNLQAAGLVSGRLQALDATLVTLEPDLDVAVQSDDEAESMGITTWAGGITTWAGGITTWAGGLSFLAGTNLNGALSYLSQLGIPEAHKLVPELGKGVKVAVLDTGVDLNHALIKSRLDTVSDWDYIGNDAVPQEEQAASGTSSKYGHGTGVAGVILQVAPNATLMTYRVLRPDGSGPLSYVVQAIDRAVTNGAQIINLSLGITTNSSALNTVIARAVEKGVLVVNSSGNTGTAGMVYPGQNVGSTMFPKGSGLIAVGSVGTTLKKSKFSSYAKNMSLTSFGENVLTAFPGTRIVSASGTSFAAPAVSGALALALSTGRAQPTTLSTDLLNSTTPNLDPTYNGGLGTGTLNVYNLVRNYR</sequence>
<dbReference type="GO" id="GO:0006508">
    <property type="term" value="P:proteolysis"/>
    <property type="evidence" value="ECO:0007669"/>
    <property type="project" value="UniProtKB-KW"/>
</dbReference>
<feature type="signal peptide" evidence="7">
    <location>
        <begin position="1"/>
        <end position="19"/>
    </location>
</feature>
<dbReference type="InterPro" id="IPR036852">
    <property type="entry name" value="Peptidase_S8/S53_dom_sf"/>
</dbReference>
<dbReference type="PROSITE" id="PS51892">
    <property type="entry name" value="SUBTILASE"/>
    <property type="match status" value="1"/>
</dbReference>
<accession>A0ABQ2GLI8</accession>
<evidence type="ECO:0000256" key="5">
    <source>
        <dbReference type="PROSITE-ProRule" id="PRU01240"/>
    </source>
</evidence>
<dbReference type="EMBL" id="BMOM01000004">
    <property type="protein sequence ID" value="GGM01985.1"/>
    <property type="molecule type" value="Genomic_DNA"/>
</dbReference>
<evidence type="ECO:0000313" key="10">
    <source>
        <dbReference type="Proteomes" id="UP000661918"/>
    </source>
</evidence>
<keyword evidence="3 5" id="KW-0378">Hydrolase</keyword>
<dbReference type="PROSITE" id="PS00138">
    <property type="entry name" value="SUBTILASE_SER"/>
    <property type="match status" value="1"/>
</dbReference>
<evidence type="ECO:0000256" key="7">
    <source>
        <dbReference type="SAM" id="SignalP"/>
    </source>
</evidence>
<dbReference type="Gene3D" id="3.40.50.200">
    <property type="entry name" value="Peptidase S8/S53 domain"/>
    <property type="match status" value="1"/>
</dbReference>
<comment type="caution">
    <text evidence="9">The sequence shown here is derived from an EMBL/GenBank/DDBJ whole genome shotgun (WGS) entry which is preliminary data.</text>
</comment>
<evidence type="ECO:0000259" key="8">
    <source>
        <dbReference type="Pfam" id="PF00082"/>
    </source>
</evidence>
<dbReference type="InterPro" id="IPR023827">
    <property type="entry name" value="Peptidase_S8_Asp-AS"/>
</dbReference>
<dbReference type="InterPro" id="IPR000209">
    <property type="entry name" value="Peptidase_S8/S53_dom"/>
</dbReference>
<evidence type="ECO:0000256" key="4">
    <source>
        <dbReference type="ARBA" id="ARBA00022825"/>
    </source>
</evidence>
<gene>
    <name evidence="9" type="ORF">GCM10010841_08020</name>
</gene>